<reference evidence="1 2" key="1">
    <citation type="journal article" date="2012" name="J. Bacteriol.">
        <title>Draft genome sequence of Streptomyces globisporus C-1027, which produces an antitumor antibiotic consisting of a nine-membered enediyne with a chromoprotein.</title>
        <authorList>
            <person name="Wang L."/>
            <person name="Wang S."/>
            <person name="He Q."/>
            <person name="Yu T."/>
            <person name="Li Q."/>
            <person name="Hong B."/>
        </authorList>
    </citation>
    <scope>NUCLEOTIDE SEQUENCE [LARGE SCALE GENOMIC DNA]</scope>
    <source>
        <strain evidence="1 2">C-1027</strain>
    </source>
</reference>
<protein>
    <submittedName>
        <fullName evidence="1">Uncharacterized protein</fullName>
    </submittedName>
</protein>
<proteinExistence type="predicted"/>
<sequence>MTSRAGEPFDTDRAAAEVTELLTAPVPADGPTTAVGDPVTEEWTVTTGAGFRIVPLWEGDPLTGVYAPEWNDAEEAAASHLAELARALDARWGPHRTVRLDGPLMRRQGGSTVEPLFEALFSEDLYGDLEVWGPVDPGGRWIGLIVGHSDGDAPFVLAALVSDRPVPEPAPFDGPL</sequence>
<evidence type="ECO:0000313" key="2">
    <source>
        <dbReference type="Proteomes" id="UP000064183"/>
    </source>
</evidence>
<gene>
    <name evidence="1" type="ORF">WQO_25510</name>
</gene>
<evidence type="ECO:0000313" key="1">
    <source>
        <dbReference type="EMBL" id="ALU96392.1"/>
    </source>
</evidence>
<dbReference type="RefSeq" id="WP_010056409.1">
    <property type="nucleotide sequence ID" value="NZ_CP013738.1"/>
</dbReference>
<dbReference type="EMBL" id="CP013738">
    <property type="protein sequence ID" value="ALU96392.1"/>
    <property type="molecule type" value="Genomic_DNA"/>
</dbReference>
<dbReference type="Proteomes" id="UP000064183">
    <property type="component" value="Chromosome"/>
</dbReference>
<organism evidence="1 2">
    <name type="scientific">Streptomyces globisporus C-1027</name>
    <dbReference type="NCBI Taxonomy" id="1172567"/>
    <lineage>
        <taxon>Bacteria</taxon>
        <taxon>Bacillati</taxon>
        <taxon>Actinomycetota</taxon>
        <taxon>Actinomycetes</taxon>
        <taxon>Kitasatosporales</taxon>
        <taxon>Streptomycetaceae</taxon>
        <taxon>Streptomyces</taxon>
    </lineage>
</organism>
<name>A0A0U3LKW1_STRGL</name>
<accession>A0A0U3LKW1</accession>
<dbReference type="KEGG" id="sgb:WQO_25510"/>
<dbReference type="STRING" id="1172567.WQO_25510"/>
<dbReference type="GeneID" id="27785763"/>
<dbReference type="AlphaFoldDB" id="A0A0U3LKW1"/>